<name>A0AAE1ACH6_9GAST</name>
<protein>
    <submittedName>
        <fullName evidence="2">Uncharacterized protein</fullName>
    </submittedName>
</protein>
<accession>A0AAE1ACH6</accession>
<reference evidence="2" key="1">
    <citation type="journal article" date="2023" name="G3 (Bethesda)">
        <title>A reference genome for the long-term kleptoplast-retaining sea slug Elysia crispata morphotype clarki.</title>
        <authorList>
            <person name="Eastman K.E."/>
            <person name="Pendleton A.L."/>
            <person name="Shaikh M.A."/>
            <person name="Suttiyut T."/>
            <person name="Ogas R."/>
            <person name="Tomko P."/>
            <person name="Gavelis G."/>
            <person name="Widhalm J.R."/>
            <person name="Wisecaver J.H."/>
        </authorList>
    </citation>
    <scope>NUCLEOTIDE SEQUENCE</scope>
    <source>
        <strain evidence="2">ECLA1</strain>
    </source>
</reference>
<dbReference type="AlphaFoldDB" id="A0AAE1ACH6"/>
<evidence type="ECO:0000313" key="2">
    <source>
        <dbReference type="EMBL" id="KAK3785005.1"/>
    </source>
</evidence>
<sequence>MSGGWAENFLAMQPTKIFLFHSLLKPQLEWMWLKFQVELRTAKRRKPGPSPCNLKRHRDSKTPVNPGNLDQVFVISNVTETVRLPSTQETSTKST</sequence>
<feature type="region of interest" description="Disordered" evidence="1">
    <location>
        <begin position="44"/>
        <end position="68"/>
    </location>
</feature>
<dbReference type="Proteomes" id="UP001283361">
    <property type="component" value="Unassembled WGS sequence"/>
</dbReference>
<dbReference type="EMBL" id="JAWDGP010002177">
    <property type="protein sequence ID" value="KAK3785005.1"/>
    <property type="molecule type" value="Genomic_DNA"/>
</dbReference>
<comment type="caution">
    <text evidence="2">The sequence shown here is derived from an EMBL/GenBank/DDBJ whole genome shotgun (WGS) entry which is preliminary data.</text>
</comment>
<keyword evidence="3" id="KW-1185">Reference proteome</keyword>
<evidence type="ECO:0000313" key="3">
    <source>
        <dbReference type="Proteomes" id="UP001283361"/>
    </source>
</evidence>
<evidence type="ECO:0000256" key="1">
    <source>
        <dbReference type="SAM" id="MobiDB-lite"/>
    </source>
</evidence>
<proteinExistence type="predicted"/>
<organism evidence="2 3">
    <name type="scientific">Elysia crispata</name>
    <name type="common">lettuce slug</name>
    <dbReference type="NCBI Taxonomy" id="231223"/>
    <lineage>
        <taxon>Eukaryota</taxon>
        <taxon>Metazoa</taxon>
        <taxon>Spiralia</taxon>
        <taxon>Lophotrochozoa</taxon>
        <taxon>Mollusca</taxon>
        <taxon>Gastropoda</taxon>
        <taxon>Heterobranchia</taxon>
        <taxon>Euthyneura</taxon>
        <taxon>Panpulmonata</taxon>
        <taxon>Sacoglossa</taxon>
        <taxon>Placobranchoidea</taxon>
        <taxon>Plakobranchidae</taxon>
        <taxon>Elysia</taxon>
    </lineage>
</organism>
<gene>
    <name evidence="2" type="ORF">RRG08_037957</name>
</gene>